<dbReference type="InterPro" id="IPR010917">
    <property type="entry name" value="TonB_rcpt_CS"/>
</dbReference>
<evidence type="ECO:0000256" key="9">
    <source>
        <dbReference type="ARBA" id="ARBA00023237"/>
    </source>
</evidence>
<keyword evidence="3 10" id="KW-1134">Transmembrane beta strand</keyword>
<dbReference type="GO" id="GO:0015344">
    <property type="term" value="F:siderophore uptake transmembrane transporter activity"/>
    <property type="evidence" value="ECO:0007669"/>
    <property type="project" value="TreeGrafter"/>
</dbReference>
<evidence type="ECO:0000313" key="16">
    <source>
        <dbReference type="EMBL" id="KLU98826.1"/>
    </source>
</evidence>
<evidence type="ECO:0000256" key="7">
    <source>
        <dbReference type="ARBA" id="ARBA00023077"/>
    </source>
</evidence>
<dbReference type="InterPro" id="IPR037066">
    <property type="entry name" value="Plug_dom_sf"/>
</dbReference>
<keyword evidence="5 13" id="KW-0732">Signal</keyword>
<evidence type="ECO:0000313" key="17">
    <source>
        <dbReference type="Proteomes" id="UP000036426"/>
    </source>
</evidence>
<dbReference type="PANTHER" id="PTHR30069:SF53">
    <property type="entry name" value="COLICIN I RECEPTOR-RELATED"/>
    <property type="match status" value="1"/>
</dbReference>
<dbReference type="Gene3D" id="2.170.130.10">
    <property type="entry name" value="TonB-dependent receptor, plug domain"/>
    <property type="match status" value="1"/>
</dbReference>
<comment type="caution">
    <text evidence="16">The sequence shown here is derived from an EMBL/GenBank/DDBJ whole genome shotgun (WGS) entry which is preliminary data.</text>
</comment>
<dbReference type="GO" id="GO:0009279">
    <property type="term" value="C:cell outer membrane"/>
    <property type="evidence" value="ECO:0007669"/>
    <property type="project" value="UniProtKB-SubCell"/>
</dbReference>
<evidence type="ECO:0000256" key="10">
    <source>
        <dbReference type="PROSITE-ProRule" id="PRU01360"/>
    </source>
</evidence>
<evidence type="ECO:0000256" key="6">
    <source>
        <dbReference type="ARBA" id="ARBA00023065"/>
    </source>
</evidence>
<organism evidence="16 17">
    <name type="scientific">Photobacterium aphoticum</name>
    <dbReference type="NCBI Taxonomy" id="754436"/>
    <lineage>
        <taxon>Bacteria</taxon>
        <taxon>Pseudomonadati</taxon>
        <taxon>Pseudomonadota</taxon>
        <taxon>Gammaproteobacteria</taxon>
        <taxon>Vibrionales</taxon>
        <taxon>Vibrionaceae</taxon>
        <taxon>Photobacterium</taxon>
    </lineage>
</organism>
<evidence type="ECO:0000256" key="11">
    <source>
        <dbReference type="PROSITE-ProRule" id="PRU10144"/>
    </source>
</evidence>
<dbReference type="Pfam" id="PF07715">
    <property type="entry name" value="Plug"/>
    <property type="match status" value="1"/>
</dbReference>
<evidence type="ECO:0000256" key="13">
    <source>
        <dbReference type="SAM" id="SignalP"/>
    </source>
</evidence>
<dbReference type="InterPro" id="IPR039426">
    <property type="entry name" value="TonB-dep_rcpt-like"/>
</dbReference>
<dbReference type="PROSITE" id="PS01156">
    <property type="entry name" value="TONB_DEPENDENT_REC_2"/>
    <property type="match status" value="1"/>
</dbReference>
<dbReference type="PANTHER" id="PTHR30069">
    <property type="entry name" value="TONB-DEPENDENT OUTER MEMBRANE RECEPTOR"/>
    <property type="match status" value="1"/>
</dbReference>
<evidence type="ECO:0000256" key="2">
    <source>
        <dbReference type="ARBA" id="ARBA00022448"/>
    </source>
</evidence>
<keyword evidence="2 10" id="KW-0813">Transport</keyword>
<feature type="short sequence motif" description="TonB C-terminal box" evidence="11">
    <location>
        <begin position="648"/>
        <end position="665"/>
    </location>
</feature>
<reference evidence="16 17" key="1">
    <citation type="submission" date="2015-05" db="EMBL/GenBank/DDBJ databases">
        <title>Photobacterium galathea sp. nov.</title>
        <authorList>
            <person name="Machado H."/>
            <person name="Gram L."/>
        </authorList>
    </citation>
    <scope>NUCLEOTIDE SEQUENCE [LARGE SCALE GENOMIC DNA]</scope>
    <source>
        <strain evidence="16 17">DSM 25995</strain>
    </source>
</reference>
<keyword evidence="7 12" id="KW-0798">TonB box</keyword>
<feature type="domain" description="TonB-dependent receptor-like beta-barrel" evidence="14">
    <location>
        <begin position="257"/>
        <end position="636"/>
    </location>
</feature>
<feature type="signal peptide" evidence="13">
    <location>
        <begin position="1"/>
        <end position="32"/>
    </location>
</feature>
<dbReference type="AlphaFoldDB" id="A0A0J1JB66"/>
<dbReference type="InterPro" id="IPR000531">
    <property type="entry name" value="Beta-barrel_TonB"/>
</dbReference>
<evidence type="ECO:0000259" key="15">
    <source>
        <dbReference type="Pfam" id="PF07715"/>
    </source>
</evidence>
<accession>A0A0J1JB66</accession>
<dbReference type="RefSeq" id="WP_047876333.1">
    <property type="nucleotide sequence ID" value="NZ_BMYC01000029.1"/>
</dbReference>
<keyword evidence="9 10" id="KW-0998">Cell outer membrane</keyword>
<comment type="similarity">
    <text evidence="10 12">Belongs to the TonB-dependent receptor family.</text>
</comment>
<comment type="subcellular location">
    <subcellularLocation>
        <location evidence="1 10">Cell outer membrane</location>
        <topology evidence="1 10">Multi-pass membrane protein</topology>
    </subcellularLocation>
</comment>
<dbReference type="PROSITE" id="PS52016">
    <property type="entry name" value="TONB_DEPENDENT_REC_3"/>
    <property type="match status" value="1"/>
</dbReference>
<name>A0A0J1JB66_9GAMM</name>
<protein>
    <submittedName>
        <fullName evidence="16">Colicin I receptor</fullName>
    </submittedName>
</protein>
<keyword evidence="6" id="KW-0406">Ion transport</keyword>
<dbReference type="Proteomes" id="UP000036426">
    <property type="component" value="Unassembled WGS sequence"/>
</dbReference>
<proteinExistence type="inferred from homology"/>
<evidence type="ECO:0000256" key="12">
    <source>
        <dbReference type="RuleBase" id="RU003357"/>
    </source>
</evidence>
<dbReference type="Pfam" id="PF00593">
    <property type="entry name" value="TonB_dep_Rec_b-barrel"/>
    <property type="match status" value="1"/>
</dbReference>
<keyword evidence="8 10" id="KW-0472">Membrane</keyword>
<dbReference type="PATRIC" id="fig|754436.4.peg.4345"/>
<dbReference type="EMBL" id="LDOV01000042">
    <property type="protein sequence ID" value="KLU98826.1"/>
    <property type="molecule type" value="Genomic_DNA"/>
</dbReference>
<evidence type="ECO:0000259" key="14">
    <source>
        <dbReference type="Pfam" id="PF00593"/>
    </source>
</evidence>
<dbReference type="OrthoDB" id="9764669at2"/>
<feature type="chain" id="PRO_5005253564" evidence="13">
    <location>
        <begin position="33"/>
        <end position="665"/>
    </location>
</feature>
<dbReference type="InterPro" id="IPR012910">
    <property type="entry name" value="Plug_dom"/>
</dbReference>
<evidence type="ECO:0000256" key="5">
    <source>
        <dbReference type="ARBA" id="ARBA00022729"/>
    </source>
</evidence>
<dbReference type="GO" id="GO:0044718">
    <property type="term" value="P:siderophore transmembrane transport"/>
    <property type="evidence" value="ECO:0007669"/>
    <property type="project" value="TreeGrafter"/>
</dbReference>
<feature type="domain" description="TonB-dependent receptor plug" evidence="15">
    <location>
        <begin position="66"/>
        <end position="173"/>
    </location>
</feature>
<sequence>MSTTQPFVSPAVLLPTLLSSAILAVFSSSAWASSEGPSQVVHDDTPVQALDRMVVTATLTEHSELTAPASVSVITAEDIAKMPVKDLSEAIRSSTGVNIEGSTAYGRNSIRIRGLDGKHTLLLINGRRINSQDALIRGNDFDLATIPLTAISRIEVVRGPVSSLYGSEAMGGVVNVILKRPTETLSGSVGVEYEHLLEGDGGTGMKTNGYISGHLTDKLAGTLIVERADRSPWRTDENPEVDALEARENTNVMSELRWDINAQQAMIADLYYTRDSREADWLHPRTGPHTNTQDSTRWNYGLTHEGAWSWADSEVRVYGETMKLDDASTAYSNGAAEVELQNTTFDFKLLGLAWDQHEWVFGGEYRTSELDNDRDLASGSADNYQGAVYAQAELDFDALLLTLGARQDFHDVYGEHFSPRAYAVYRVTDEFVLKGGAGGGFRAPGIMESSDEVRVISCGNRCWLTGNDDLEPEKSKSYELGAAYESLTLGAGITYFHTELKNKIERDLTAPVGSEGVMPIFTYQNIGKAKIQGVEFETWYDVNDRLRAAFNYTYTDAEDTTTGETLQKTPRHLANLDVNWQVTDPLTAFMRVNYIGEQVITNPSRENVTVSGYSLVGLGASYQFEALTLKGGVNNLFNTVLDEEDDYYGYTEKGRSVFLNATVVF</sequence>
<evidence type="ECO:0000256" key="1">
    <source>
        <dbReference type="ARBA" id="ARBA00004571"/>
    </source>
</evidence>
<evidence type="ECO:0000256" key="3">
    <source>
        <dbReference type="ARBA" id="ARBA00022452"/>
    </source>
</evidence>
<evidence type="ECO:0000256" key="8">
    <source>
        <dbReference type="ARBA" id="ARBA00023136"/>
    </source>
</evidence>
<gene>
    <name evidence="16" type="ORF">ABT58_20630</name>
</gene>
<keyword evidence="4 10" id="KW-0812">Transmembrane</keyword>
<keyword evidence="16" id="KW-0675">Receptor</keyword>
<dbReference type="Gene3D" id="2.40.170.20">
    <property type="entry name" value="TonB-dependent receptor, beta-barrel domain"/>
    <property type="match status" value="1"/>
</dbReference>
<dbReference type="SUPFAM" id="SSF56935">
    <property type="entry name" value="Porins"/>
    <property type="match status" value="1"/>
</dbReference>
<dbReference type="CDD" id="cd01347">
    <property type="entry name" value="ligand_gated_channel"/>
    <property type="match status" value="1"/>
</dbReference>
<dbReference type="InterPro" id="IPR036942">
    <property type="entry name" value="Beta-barrel_TonB_sf"/>
</dbReference>
<evidence type="ECO:0000256" key="4">
    <source>
        <dbReference type="ARBA" id="ARBA00022692"/>
    </source>
</evidence>
<keyword evidence="17" id="KW-1185">Reference proteome</keyword>